<reference evidence="1" key="1">
    <citation type="submission" date="2022-04" db="EMBL/GenBank/DDBJ databases">
        <title>Genome of the entomopathogenic fungus Entomophthora muscae.</title>
        <authorList>
            <person name="Elya C."/>
            <person name="Lovett B.R."/>
            <person name="Lee E."/>
            <person name="Macias A.M."/>
            <person name="Hajek A.E."/>
            <person name="De Bivort B.L."/>
            <person name="Kasson M.T."/>
            <person name="De Fine Licht H.H."/>
            <person name="Stajich J.E."/>
        </authorList>
    </citation>
    <scope>NUCLEOTIDE SEQUENCE</scope>
    <source>
        <strain evidence="1">Berkeley</strain>
    </source>
</reference>
<accession>A0ACC2SNQ9</accession>
<protein>
    <submittedName>
        <fullName evidence="1">Uncharacterized protein</fullName>
    </submittedName>
</protein>
<organism evidence="1 2">
    <name type="scientific">Entomophthora muscae</name>
    <dbReference type="NCBI Taxonomy" id="34485"/>
    <lineage>
        <taxon>Eukaryota</taxon>
        <taxon>Fungi</taxon>
        <taxon>Fungi incertae sedis</taxon>
        <taxon>Zoopagomycota</taxon>
        <taxon>Entomophthoromycotina</taxon>
        <taxon>Entomophthoromycetes</taxon>
        <taxon>Entomophthorales</taxon>
        <taxon>Entomophthoraceae</taxon>
        <taxon>Entomophthora</taxon>
    </lineage>
</organism>
<evidence type="ECO:0000313" key="2">
    <source>
        <dbReference type="Proteomes" id="UP001165960"/>
    </source>
</evidence>
<sequence length="55" mass="5930">MKPSFAALFFPEANASMPALIAEAKHAEKCANMEYAACNINHSSKRNGSVVTVLF</sequence>
<evidence type="ECO:0000313" key="1">
    <source>
        <dbReference type="EMBL" id="KAJ9063896.1"/>
    </source>
</evidence>
<dbReference type="EMBL" id="QTSX02004600">
    <property type="protein sequence ID" value="KAJ9063896.1"/>
    <property type="molecule type" value="Genomic_DNA"/>
</dbReference>
<gene>
    <name evidence="1" type="ORF">DSO57_1036189</name>
</gene>
<keyword evidence="2" id="KW-1185">Reference proteome</keyword>
<comment type="caution">
    <text evidence="1">The sequence shown here is derived from an EMBL/GenBank/DDBJ whole genome shotgun (WGS) entry which is preliminary data.</text>
</comment>
<proteinExistence type="predicted"/>
<name>A0ACC2SNQ9_9FUNG</name>
<dbReference type="Proteomes" id="UP001165960">
    <property type="component" value="Unassembled WGS sequence"/>
</dbReference>